<keyword evidence="2" id="KW-1185">Reference proteome</keyword>
<protein>
    <recommendedName>
        <fullName evidence="3">DUF1266 domain-containing protein</fullName>
    </recommendedName>
</protein>
<dbReference type="Proteomes" id="UP000800984">
    <property type="component" value="Unassembled WGS sequence"/>
</dbReference>
<organism evidence="1 2">
    <name type="scientific">Flavobacterium difficile</name>
    <dbReference type="NCBI Taxonomy" id="2709659"/>
    <lineage>
        <taxon>Bacteria</taxon>
        <taxon>Pseudomonadati</taxon>
        <taxon>Bacteroidota</taxon>
        <taxon>Flavobacteriia</taxon>
        <taxon>Flavobacteriales</taxon>
        <taxon>Flavobacteriaceae</taxon>
        <taxon>Flavobacterium</taxon>
    </lineage>
</organism>
<gene>
    <name evidence="1" type="ORF">G4D72_12070</name>
</gene>
<evidence type="ECO:0000313" key="2">
    <source>
        <dbReference type="Proteomes" id="UP000800984"/>
    </source>
</evidence>
<sequence>MKFSDLTYKIVAFSEIENFNSDDCIDWAYEMLLLEHYSENLLILAGISKPSQYFEVIEYLKKALNELNIKALDDDDAILSYSTYYIKKITESENIEQNLKLIHTFCQDNDDYANLFDFSLLYWAWDDFNFGEEYSHYWENANRHNINQIIIEVAKNWLLKNEKEIELITDK</sequence>
<dbReference type="RefSeq" id="WP_166077978.1">
    <property type="nucleotide sequence ID" value="NZ_JAAJBT010000008.1"/>
</dbReference>
<evidence type="ECO:0008006" key="3">
    <source>
        <dbReference type="Google" id="ProtNLM"/>
    </source>
</evidence>
<proteinExistence type="predicted"/>
<comment type="caution">
    <text evidence="1">The sequence shown here is derived from an EMBL/GenBank/DDBJ whole genome shotgun (WGS) entry which is preliminary data.</text>
</comment>
<dbReference type="EMBL" id="JAAJBT010000008">
    <property type="protein sequence ID" value="NHM02843.1"/>
    <property type="molecule type" value="Genomic_DNA"/>
</dbReference>
<name>A0ABX0I6N7_9FLAO</name>
<accession>A0ABX0I6N7</accession>
<reference evidence="1 2" key="1">
    <citation type="submission" date="2020-02" db="EMBL/GenBank/DDBJ databases">
        <authorList>
            <person name="Chen W.-M."/>
        </authorList>
    </citation>
    <scope>NUCLEOTIDE SEQUENCE [LARGE SCALE GENOMIC DNA]</scope>
    <source>
        <strain evidence="1 2">KDG-16</strain>
    </source>
</reference>
<evidence type="ECO:0000313" key="1">
    <source>
        <dbReference type="EMBL" id="NHM02843.1"/>
    </source>
</evidence>